<dbReference type="PANTHER" id="PTHR30168:SF0">
    <property type="entry name" value="INNER MEMBRANE PROTEIN"/>
    <property type="match status" value="1"/>
</dbReference>
<evidence type="ECO:0000256" key="5">
    <source>
        <dbReference type="SAM" id="Phobius"/>
    </source>
</evidence>
<dbReference type="PANTHER" id="PTHR30168">
    <property type="entry name" value="PUTATIVE MEMBRANE PROTEIN YPFJ"/>
    <property type="match status" value="1"/>
</dbReference>
<feature type="transmembrane region" description="Helical" evidence="5">
    <location>
        <begin position="49"/>
        <end position="69"/>
    </location>
</feature>
<comment type="caution">
    <text evidence="6">The sequence shown here is derived from an EMBL/GenBank/DDBJ whole genome shotgun (WGS) entry which is preliminary data.</text>
</comment>
<gene>
    <name evidence="6" type="ORF">GCM10009115_12780</name>
</gene>
<evidence type="ECO:0000256" key="4">
    <source>
        <dbReference type="ARBA" id="ARBA00023136"/>
    </source>
</evidence>
<feature type="transmembrane region" description="Helical" evidence="5">
    <location>
        <begin position="20"/>
        <end position="42"/>
    </location>
</feature>
<keyword evidence="4 5" id="KW-0472">Membrane</keyword>
<evidence type="ECO:0000313" key="6">
    <source>
        <dbReference type="EMBL" id="GAA0863179.1"/>
    </source>
</evidence>
<evidence type="ECO:0000313" key="7">
    <source>
        <dbReference type="Proteomes" id="UP001500738"/>
    </source>
</evidence>
<dbReference type="Proteomes" id="UP001500738">
    <property type="component" value="Unassembled WGS sequence"/>
</dbReference>
<evidence type="ECO:0000256" key="3">
    <source>
        <dbReference type="ARBA" id="ARBA00022989"/>
    </source>
</evidence>
<proteinExistence type="predicted"/>
<name>A0ABN1M1R2_9SPHN</name>
<dbReference type="EMBL" id="BAAAFE010000005">
    <property type="protein sequence ID" value="GAA0863179.1"/>
    <property type="molecule type" value="Genomic_DNA"/>
</dbReference>
<organism evidence="6 7">
    <name type="scientific">Sphingopyxis soli</name>
    <dbReference type="NCBI Taxonomy" id="592051"/>
    <lineage>
        <taxon>Bacteria</taxon>
        <taxon>Pseudomonadati</taxon>
        <taxon>Pseudomonadota</taxon>
        <taxon>Alphaproteobacteria</taxon>
        <taxon>Sphingomonadales</taxon>
        <taxon>Sphingomonadaceae</taxon>
        <taxon>Sphingopyxis</taxon>
    </lineage>
</organism>
<dbReference type="Pfam" id="PF04228">
    <property type="entry name" value="Zn_peptidase"/>
    <property type="match status" value="1"/>
</dbReference>
<dbReference type="InterPro" id="IPR007343">
    <property type="entry name" value="Uncharacterised_pept_Zn_put"/>
</dbReference>
<sequence length="300" mass="31833">MRLDDYDPGDDIRDLGRGGGGFGGGGGGGMGGLLFGLLPMLLGRKMGCGTILLIGVVAFFLLGPGSNMLSSGTADPMADSRGAPQGVACDTAAEKFACNVFGSTHQVWGSLITGYRKPTLNFFTDQNRSGCGAAQSAMGPFYCPADQGVYLDTQFFNELANRFGAAGDAAQAYVVAHEVGHHIQTITGISDQVRRAQQRASQAEGNALQVRMELQADCYAGVWANRARNKDGQTVMEPGDMEEAMRAANAIGDDTLMRSAGQRPVPESFTHGTSEQRMTWLRRGLQTGDPRQCDTFDASL</sequence>
<keyword evidence="2 5" id="KW-0812">Transmembrane</keyword>
<reference evidence="6 7" key="1">
    <citation type="journal article" date="2019" name="Int. J. Syst. Evol. Microbiol.">
        <title>The Global Catalogue of Microorganisms (GCM) 10K type strain sequencing project: providing services to taxonomists for standard genome sequencing and annotation.</title>
        <authorList>
            <consortium name="The Broad Institute Genomics Platform"/>
            <consortium name="The Broad Institute Genome Sequencing Center for Infectious Disease"/>
            <person name="Wu L."/>
            <person name="Ma J."/>
        </authorList>
    </citation>
    <scope>NUCLEOTIDE SEQUENCE [LARGE SCALE GENOMIC DNA]</scope>
    <source>
        <strain evidence="6 7">JCM 15910</strain>
    </source>
</reference>
<keyword evidence="3 5" id="KW-1133">Transmembrane helix</keyword>
<keyword evidence="7" id="KW-1185">Reference proteome</keyword>
<comment type="subcellular location">
    <subcellularLocation>
        <location evidence="1">Membrane</location>
        <topology evidence="1">Single-pass membrane protein</topology>
    </subcellularLocation>
</comment>
<evidence type="ECO:0000256" key="2">
    <source>
        <dbReference type="ARBA" id="ARBA00022692"/>
    </source>
</evidence>
<dbReference type="RefSeq" id="WP_215353036.1">
    <property type="nucleotide sequence ID" value="NZ_BAAAFE010000005.1"/>
</dbReference>
<protein>
    <submittedName>
        <fullName evidence="6">Neutral zinc metallopeptidase</fullName>
    </submittedName>
</protein>
<accession>A0ABN1M1R2</accession>
<evidence type="ECO:0000256" key="1">
    <source>
        <dbReference type="ARBA" id="ARBA00004167"/>
    </source>
</evidence>